<dbReference type="HOGENOM" id="CLU_037618_2_1_0"/>
<dbReference type="InParanoid" id="Q022Q2"/>
<dbReference type="EMBL" id="CP000473">
    <property type="protein sequence ID" value="ABJ84048.1"/>
    <property type="molecule type" value="Genomic_DNA"/>
</dbReference>
<dbReference type="Pfam" id="PF00756">
    <property type="entry name" value="Esterase"/>
    <property type="match status" value="1"/>
</dbReference>
<name>Q022Q2_SOLUE</name>
<dbReference type="SUPFAM" id="SSF81296">
    <property type="entry name" value="E set domains"/>
    <property type="match status" value="1"/>
</dbReference>
<accession>Q022Q2</accession>
<dbReference type="PANTHER" id="PTHR48098">
    <property type="entry name" value="ENTEROCHELIN ESTERASE-RELATED"/>
    <property type="match status" value="1"/>
</dbReference>
<proteinExistence type="predicted"/>
<dbReference type="CDD" id="cd11294">
    <property type="entry name" value="E_set_Esterase_like_N"/>
    <property type="match status" value="1"/>
</dbReference>
<dbReference type="PANTHER" id="PTHR48098:SF1">
    <property type="entry name" value="DIACYLGLYCEROL ACYLTRANSFERASE_MYCOLYLTRANSFERASE AG85A"/>
    <property type="match status" value="1"/>
</dbReference>
<dbReference type="Gene3D" id="2.60.40.10">
    <property type="entry name" value="Immunoglobulins"/>
    <property type="match status" value="1"/>
</dbReference>
<dbReference type="InterPro" id="IPR029058">
    <property type="entry name" value="AB_hydrolase_fold"/>
</dbReference>
<dbReference type="Gene3D" id="3.40.50.1820">
    <property type="entry name" value="alpha/beta hydrolase"/>
    <property type="match status" value="1"/>
</dbReference>
<dbReference type="InterPro" id="IPR050583">
    <property type="entry name" value="Mycobacterial_A85_antigen"/>
</dbReference>
<evidence type="ECO:0000313" key="1">
    <source>
        <dbReference type="EMBL" id="ABJ84048.1"/>
    </source>
</evidence>
<dbReference type="InterPro" id="IPR000801">
    <property type="entry name" value="Esterase-like"/>
</dbReference>
<protein>
    <submittedName>
        <fullName evidence="1">Putative esterase</fullName>
    </submittedName>
</protein>
<dbReference type="STRING" id="234267.Acid_3069"/>
<dbReference type="AlphaFoldDB" id="Q022Q2"/>
<gene>
    <name evidence="1" type="ordered locus">Acid_3069</name>
</gene>
<dbReference type="eggNOG" id="COG2382">
    <property type="taxonomic scope" value="Bacteria"/>
</dbReference>
<organism evidence="1">
    <name type="scientific">Solibacter usitatus (strain Ellin6076)</name>
    <dbReference type="NCBI Taxonomy" id="234267"/>
    <lineage>
        <taxon>Bacteria</taxon>
        <taxon>Pseudomonadati</taxon>
        <taxon>Acidobacteriota</taxon>
        <taxon>Terriglobia</taxon>
        <taxon>Bryobacterales</taxon>
        <taxon>Solibacteraceae</taxon>
        <taxon>Candidatus Solibacter</taxon>
    </lineage>
</organism>
<dbReference type="InterPro" id="IPR013783">
    <property type="entry name" value="Ig-like_fold"/>
</dbReference>
<dbReference type="GO" id="GO:0016747">
    <property type="term" value="F:acyltransferase activity, transferring groups other than amino-acyl groups"/>
    <property type="evidence" value="ECO:0007669"/>
    <property type="project" value="TreeGrafter"/>
</dbReference>
<sequence length="388" mass="42098" precursor="true">MRSRWPGNGDAMKRLALGIGLAAAAFAQQAPRRILSPEVLPDRRITFRVSAPKASEAILRFSEGSPQSHSMAKGEDGLWSVTIGPVEPEIYTYSFLIDGAKTIDLANPIAKIGASIDASVVEVPGDPPRFDQVQEVPHGSIDIHTYASAASKTQRGLYIYLPPDYDSQPGKRFPVLYLWHGGGGAEQDWSRDGRAGVILDNLIAQKKAASMLIVMPNNVSGASAPGVIAPSSAGGANYPLLKRELIEEIIPFVAKHYRTVENRESRAIAGLSAGGGTTLNVGLSSLDTFAWIAEFSSGIFGGTTGYPQQFDIEKVSPGFYKDPAATNKKLKLFYMSCGTEDPRLPFQKKALDDFQSHKINVIFATFPGAHEWKVWRHSLADLAPKLFR</sequence>
<dbReference type="InterPro" id="IPR014756">
    <property type="entry name" value="Ig_E-set"/>
</dbReference>
<dbReference type="SUPFAM" id="SSF53474">
    <property type="entry name" value="alpha/beta-Hydrolases"/>
    <property type="match status" value="1"/>
</dbReference>
<dbReference type="ESTHER" id="solue-q022q2">
    <property type="family name" value="A85-Feruloyl-Esterase"/>
</dbReference>
<reference evidence="1" key="1">
    <citation type="submission" date="2006-10" db="EMBL/GenBank/DDBJ databases">
        <title>Complete sequence of Solibacter usitatus Ellin6076.</title>
        <authorList>
            <consortium name="US DOE Joint Genome Institute"/>
            <person name="Copeland A."/>
            <person name="Lucas S."/>
            <person name="Lapidus A."/>
            <person name="Barry K."/>
            <person name="Detter J.C."/>
            <person name="Glavina del Rio T."/>
            <person name="Hammon N."/>
            <person name="Israni S."/>
            <person name="Dalin E."/>
            <person name="Tice H."/>
            <person name="Pitluck S."/>
            <person name="Thompson L.S."/>
            <person name="Brettin T."/>
            <person name="Bruce D."/>
            <person name="Han C."/>
            <person name="Tapia R."/>
            <person name="Gilna P."/>
            <person name="Schmutz J."/>
            <person name="Larimer F."/>
            <person name="Land M."/>
            <person name="Hauser L."/>
            <person name="Kyrpides N."/>
            <person name="Mikhailova N."/>
            <person name="Janssen P.H."/>
            <person name="Kuske C.R."/>
            <person name="Richardson P."/>
        </authorList>
    </citation>
    <scope>NUCLEOTIDE SEQUENCE</scope>
    <source>
        <strain evidence="1">Ellin6076</strain>
    </source>
</reference>
<dbReference type="FunCoup" id="Q022Q2">
    <property type="interactions" value="66"/>
</dbReference>
<dbReference type="KEGG" id="sus:Acid_3069"/>